<keyword evidence="1" id="KW-0175">Coiled coil</keyword>
<evidence type="ECO:0000256" key="1">
    <source>
        <dbReference type="SAM" id="Coils"/>
    </source>
</evidence>
<comment type="caution">
    <text evidence="3">The sequence shown here is derived from an EMBL/GenBank/DDBJ whole genome shotgun (WGS) entry which is preliminary data.</text>
</comment>
<keyword evidence="3" id="KW-0282">Flagellum</keyword>
<evidence type="ECO:0000313" key="4">
    <source>
        <dbReference type="Proteomes" id="UP000320593"/>
    </source>
</evidence>
<gene>
    <name evidence="3" type="ORF">JM93_00443</name>
</gene>
<keyword evidence="4" id="KW-1185">Reference proteome</keyword>
<keyword evidence="2" id="KW-0732">Signal</keyword>
<proteinExistence type="predicted"/>
<accession>A0A562TGZ6</accession>
<dbReference type="AlphaFoldDB" id="A0A562TGZ6"/>
<keyword evidence="3" id="KW-0969">Cilium</keyword>
<feature type="coiled-coil region" evidence="1">
    <location>
        <begin position="69"/>
        <end position="103"/>
    </location>
</feature>
<protein>
    <submittedName>
        <fullName evidence="3">Flagellar motility protein MotE (MotC chaperone)</fullName>
    </submittedName>
</protein>
<organism evidence="3 4">
    <name type="scientific">Roseibium hamelinense</name>
    <dbReference type="NCBI Taxonomy" id="150831"/>
    <lineage>
        <taxon>Bacteria</taxon>
        <taxon>Pseudomonadati</taxon>
        <taxon>Pseudomonadota</taxon>
        <taxon>Alphaproteobacteria</taxon>
        <taxon>Hyphomicrobiales</taxon>
        <taxon>Stappiaceae</taxon>
        <taxon>Roseibium</taxon>
    </lineage>
</organism>
<dbReference type="SUPFAM" id="SSF158791">
    <property type="entry name" value="MgtE N-terminal domain-like"/>
    <property type="match status" value="1"/>
</dbReference>
<reference evidence="3 4" key="1">
    <citation type="submission" date="2019-07" db="EMBL/GenBank/DDBJ databases">
        <title>Genomic Encyclopedia of Archaeal and Bacterial Type Strains, Phase II (KMG-II): from individual species to whole genera.</title>
        <authorList>
            <person name="Goeker M."/>
        </authorList>
    </citation>
    <scope>NUCLEOTIDE SEQUENCE [LARGE SCALE GENOMIC DNA]</scope>
    <source>
        <strain evidence="3 4">ATCC BAA-252</strain>
    </source>
</reference>
<dbReference type="Proteomes" id="UP000320593">
    <property type="component" value="Unassembled WGS sequence"/>
</dbReference>
<evidence type="ECO:0000313" key="3">
    <source>
        <dbReference type="EMBL" id="TWI92891.1"/>
    </source>
</evidence>
<dbReference type="EMBL" id="VLLF01000001">
    <property type="protein sequence ID" value="TWI92891.1"/>
    <property type="molecule type" value="Genomic_DNA"/>
</dbReference>
<dbReference type="RefSeq" id="WP_208994875.1">
    <property type="nucleotide sequence ID" value="NZ_SMLY01000087.1"/>
</dbReference>
<feature type="chain" id="PRO_5021934367" evidence="2">
    <location>
        <begin position="31"/>
        <end position="176"/>
    </location>
</feature>
<keyword evidence="3" id="KW-0966">Cell projection</keyword>
<evidence type="ECO:0000256" key="2">
    <source>
        <dbReference type="SAM" id="SignalP"/>
    </source>
</evidence>
<name>A0A562TGZ6_9HYPH</name>
<sequence>MKRFSTGTGLFRGFLVFGALAVAASSATYAQAPMPKPDIPQPREDAVLYCENTADKAAEARLQWQTWKLVSLEAKLRSRIEELNRKQKEFEVWVERREKLLEEVEGQVVQIIARMRPEAAAAQLATSDDDTATGVLLKLKARDASSILDEMDPARAAQLTQSMVGFTNDNDKDRSF</sequence>
<feature type="signal peptide" evidence="2">
    <location>
        <begin position="1"/>
        <end position="30"/>
    </location>
</feature>